<dbReference type="AlphaFoldDB" id="A0AAV6GVW4"/>
<reference evidence="3" key="1">
    <citation type="submission" date="2020-10" db="EMBL/GenBank/DDBJ databases">
        <title>Chromosome-scale genome assembly of the Allis shad, Alosa alosa.</title>
        <authorList>
            <person name="Margot Z."/>
            <person name="Christophe K."/>
            <person name="Cabau C."/>
            <person name="Louis A."/>
            <person name="Berthelot C."/>
            <person name="Parey E."/>
            <person name="Roest Crollius H."/>
            <person name="Montfort J."/>
            <person name="Robinson-Rechavi M."/>
            <person name="Bucao C."/>
            <person name="Bouchez O."/>
            <person name="Gislard M."/>
            <person name="Lluch J."/>
            <person name="Milhes M."/>
            <person name="Lampietro C."/>
            <person name="Lopez Roques C."/>
            <person name="Donnadieu C."/>
            <person name="Braasch I."/>
            <person name="Desvignes T."/>
            <person name="Postlethwait J."/>
            <person name="Bobe J."/>
            <person name="Guiguen Y."/>
        </authorList>
    </citation>
    <scope>NUCLEOTIDE SEQUENCE</scope>
    <source>
        <strain evidence="3">M-15738</strain>
        <tissue evidence="3">Blood</tissue>
    </source>
</reference>
<dbReference type="InterPro" id="IPR013098">
    <property type="entry name" value="Ig_I-set"/>
</dbReference>
<protein>
    <recommendedName>
        <fullName evidence="2">Ig-like domain-containing protein</fullName>
    </recommendedName>
</protein>
<dbReference type="Pfam" id="PF07679">
    <property type="entry name" value="I-set"/>
    <property type="match status" value="1"/>
</dbReference>
<dbReference type="PROSITE" id="PS50835">
    <property type="entry name" value="IG_LIKE"/>
    <property type="match status" value="1"/>
</dbReference>
<dbReference type="Gene3D" id="2.60.40.10">
    <property type="entry name" value="Immunoglobulins"/>
    <property type="match status" value="1"/>
</dbReference>
<sequence>MKVIQKVLFRRSLSPYRIKSFLEIMSSAIGILLVGIFTVTVPSTADFVTMECQSSTGHPGQSSRLNCVVKAQREFKIMQVFWRKDGDLVMKFDGGTQIEDERFQLADTNWMNSYDLSLLVKDTKISDEGNYSCIVVTNRGISKGDARLDIDKRGLGGQVFSFPEGYVSSYT</sequence>
<accession>A0AAV6GVW4</accession>
<keyword evidence="1" id="KW-1133">Transmembrane helix</keyword>
<dbReference type="SMART" id="SM00409">
    <property type="entry name" value="IG"/>
    <property type="match status" value="1"/>
</dbReference>
<dbReference type="EMBL" id="JADWDJ010000007">
    <property type="protein sequence ID" value="KAG5278984.1"/>
    <property type="molecule type" value="Genomic_DNA"/>
</dbReference>
<dbReference type="InterPro" id="IPR007110">
    <property type="entry name" value="Ig-like_dom"/>
</dbReference>
<proteinExistence type="predicted"/>
<feature type="domain" description="Ig-like" evidence="2">
    <location>
        <begin position="42"/>
        <end position="149"/>
    </location>
</feature>
<evidence type="ECO:0000313" key="3">
    <source>
        <dbReference type="EMBL" id="KAG5278984.1"/>
    </source>
</evidence>
<gene>
    <name evidence="3" type="ORF">AALO_G00104870</name>
</gene>
<dbReference type="InterPro" id="IPR003599">
    <property type="entry name" value="Ig_sub"/>
</dbReference>
<dbReference type="InterPro" id="IPR013783">
    <property type="entry name" value="Ig-like_fold"/>
</dbReference>
<evidence type="ECO:0000259" key="2">
    <source>
        <dbReference type="PROSITE" id="PS50835"/>
    </source>
</evidence>
<feature type="transmembrane region" description="Helical" evidence="1">
    <location>
        <begin position="21"/>
        <end position="41"/>
    </location>
</feature>
<keyword evidence="1" id="KW-0812">Transmembrane</keyword>
<dbReference type="Proteomes" id="UP000823561">
    <property type="component" value="Chromosome 7"/>
</dbReference>
<organism evidence="3 4">
    <name type="scientific">Alosa alosa</name>
    <name type="common">allis shad</name>
    <dbReference type="NCBI Taxonomy" id="278164"/>
    <lineage>
        <taxon>Eukaryota</taxon>
        <taxon>Metazoa</taxon>
        <taxon>Chordata</taxon>
        <taxon>Craniata</taxon>
        <taxon>Vertebrata</taxon>
        <taxon>Euteleostomi</taxon>
        <taxon>Actinopterygii</taxon>
        <taxon>Neopterygii</taxon>
        <taxon>Teleostei</taxon>
        <taxon>Clupei</taxon>
        <taxon>Clupeiformes</taxon>
        <taxon>Clupeoidei</taxon>
        <taxon>Clupeidae</taxon>
        <taxon>Alosa</taxon>
    </lineage>
</organism>
<keyword evidence="1" id="KW-0472">Membrane</keyword>
<dbReference type="InterPro" id="IPR036179">
    <property type="entry name" value="Ig-like_dom_sf"/>
</dbReference>
<name>A0AAV6GVW4_9TELE</name>
<keyword evidence="4" id="KW-1185">Reference proteome</keyword>
<evidence type="ECO:0000256" key="1">
    <source>
        <dbReference type="SAM" id="Phobius"/>
    </source>
</evidence>
<dbReference type="SUPFAM" id="SSF48726">
    <property type="entry name" value="Immunoglobulin"/>
    <property type="match status" value="1"/>
</dbReference>
<comment type="caution">
    <text evidence="3">The sequence shown here is derived from an EMBL/GenBank/DDBJ whole genome shotgun (WGS) entry which is preliminary data.</text>
</comment>
<evidence type="ECO:0000313" key="4">
    <source>
        <dbReference type="Proteomes" id="UP000823561"/>
    </source>
</evidence>